<dbReference type="KEGG" id="mbet:N8K70_14390"/>
<dbReference type="Proteomes" id="UP001305498">
    <property type="component" value="Chromosome"/>
</dbReference>
<keyword evidence="2" id="KW-1185">Reference proteome</keyword>
<organism evidence="1 2">
    <name type="scientific">Microbacterium betulae</name>
    <dbReference type="NCBI Taxonomy" id="2981139"/>
    <lineage>
        <taxon>Bacteria</taxon>
        <taxon>Bacillati</taxon>
        <taxon>Actinomycetota</taxon>
        <taxon>Actinomycetes</taxon>
        <taxon>Micrococcales</taxon>
        <taxon>Microbacteriaceae</taxon>
        <taxon>Microbacterium</taxon>
    </lineage>
</organism>
<dbReference type="RefSeq" id="WP_317139039.1">
    <property type="nucleotide sequence ID" value="NZ_CP118157.1"/>
</dbReference>
<accession>A0AA97FG48</accession>
<dbReference type="AlphaFoldDB" id="A0AA97FG48"/>
<protein>
    <submittedName>
        <fullName evidence="1">Uncharacterized protein</fullName>
    </submittedName>
</protein>
<gene>
    <name evidence="1" type="ORF">N8K70_14390</name>
</gene>
<dbReference type="EMBL" id="CP118157">
    <property type="protein sequence ID" value="WOF22568.1"/>
    <property type="molecule type" value="Genomic_DNA"/>
</dbReference>
<reference evidence="1 2" key="1">
    <citation type="submission" date="2023-02" db="EMBL/GenBank/DDBJ databases">
        <title>Microbacterium betulae sp. nov., isolated from birch wood.</title>
        <authorList>
            <person name="Pasciak M."/>
            <person name="Pawlik K.J."/>
            <person name="Martynowski D."/>
            <person name="Laczmanski L."/>
            <person name="Ciekot J."/>
            <person name="Szponar B."/>
            <person name="Wojcik-Fatla A."/>
            <person name="Mackiewicz B."/>
            <person name="Farian E."/>
            <person name="Cholewa G."/>
            <person name="Cholewa A."/>
            <person name="Dutkiewicz J."/>
        </authorList>
    </citation>
    <scope>NUCLEOTIDE SEQUENCE [LARGE SCALE GENOMIC DNA]</scope>
    <source>
        <strain evidence="1 2">AB</strain>
    </source>
</reference>
<proteinExistence type="predicted"/>
<evidence type="ECO:0000313" key="1">
    <source>
        <dbReference type="EMBL" id="WOF22568.1"/>
    </source>
</evidence>
<evidence type="ECO:0000313" key="2">
    <source>
        <dbReference type="Proteomes" id="UP001305498"/>
    </source>
</evidence>
<sequence length="78" mass="8774">MPAVELTVTQTNEGFQFALHGDELLVDAEQRLGDRELFIHVGIGEVQQRDFRLSLESAQRLHSTLGQIVPEMHGIANY</sequence>
<name>A0AA97FG48_9MICO</name>